<evidence type="ECO:0000313" key="2">
    <source>
        <dbReference type="Proteomes" id="UP000010798"/>
    </source>
</evidence>
<dbReference type="STRING" id="886293.Sinac_2063"/>
<name>L0DC23_SINAD</name>
<dbReference type="KEGG" id="saci:Sinac_2063"/>
<accession>L0DC23</accession>
<protein>
    <submittedName>
        <fullName evidence="1">Uncharacterized protein</fullName>
    </submittedName>
</protein>
<proteinExistence type="predicted"/>
<reference evidence="1 2" key="1">
    <citation type="submission" date="2012-02" db="EMBL/GenBank/DDBJ databases">
        <title>Complete sequence of chromosome of Singulisphaera acidiphila DSM 18658.</title>
        <authorList>
            <consortium name="US DOE Joint Genome Institute (JGI-PGF)"/>
            <person name="Lucas S."/>
            <person name="Copeland A."/>
            <person name="Lapidus A."/>
            <person name="Glavina del Rio T."/>
            <person name="Dalin E."/>
            <person name="Tice H."/>
            <person name="Bruce D."/>
            <person name="Goodwin L."/>
            <person name="Pitluck S."/>
            <person name="Peters L."/>
            <person name="Ovchinnikova G."/>
            <person name="Chertkov O."/>
            <person name="Kyrpides N."/>
            <person name="Mavromatis K."/>
            <person name="Ivanova N."/>
            <person name="Brettin T."/>
            <person name="Detter J.C."/>
            <person name="Han C."/>
            <person name="Larimer F."/>
            <person name="Land M."/>
            <person name="Hauser L."/>
            <person name="Markowitz V."/>
            <person name="Cheng J.-F."/>
            <person name="Hugenholtz P."/>
            <person name="Woyke T."/>
            <person name="Wu D."/>
            <person name="Tindall B."/>
            <person name="Pomrenke H."/>
            <person name="Brambilla E."/>
            <person name="Klenk H.-P."/>
            <person name="Eisen J.A."/>
        </authorList>
    </citation>
    <scope>NUCLEOTIDE SEQUENCE [LARGE SCALE GENOMIC DNA]</scope>
    <source>
        <strain evidence="2">ATCC BAA-1392 / DSM 18658 / VKM B-2454 / MOB10</strain>
    </source>
</reference>
<dbReference type="HOGENOM" id="CLU_3405469_0_0_0"/>
<dbReference type="AlphaFoldDB" id="L0DC23"/>
<keyword evidence="2" id="KW-1185">Reference proteome</keyword>
<sequence length="30" mass="3288">MRVEVVVLAYDTAALHPKGVFARLNFPMAA</sequence>
<gene>
    <name evidence="1" type="ordered locus">Sinac_2063</name>
</gene>
<dbReference type="EMBL" id="CP003364">
    <property type="protein sequence ID" value="AGA26400.1"/>
    <property type="molecule type" value="Genomic_DNA"/>
</dbReference>
<organism evidence="1 2">
    <name type="scientific">Singulisphaera acidiphila (strain ATCC BAA-1392 / DSM 18658 / VKM B-2454 / MOB10)</name>
    <dbReference type="NCBI Taxonomy" id="886293"/>
    <lineage>
        <taxon>Bacteria</taxon>
        <taxon>Pseudomonadati</taxon>
        <taxon>Planctomycetota</taxon>
        <taxon>Planctomycetia</taxon>
        <taxon>Isosphaerales</taxon>
        <taxon>Isosphaeraceae</taxon>
        <taxon>Singulisphaera</taxon>
    </lineage>
</organism>
<evidence type="ECO:0000313" key="1">
    <source>
        <dbReference type="EMBL" id="AGA26400.1"/>
    </source>
</evidence>
<dbReference type="Proteomes" id="UP000010798">
    <property type="component" value="Chromosome"/>
</dbReference>